<dbReference type="EMBL" id="JAHUZD010000122">
    <property type="protein sequence ID" value="KAI3403672.1"/>
    <property type="molecule type" value="Genomic_DNA"/>
</dbReference>
<reference evidence="5" key="1">
    <citation type="journal article" date="2022" name="DNA Res.">
        <title>Genome analysis of five recently described species of the CUG-Ser clade uncovers Candida theae as a new hybrid lineage with pathogenic potential in the Candida parapsilosis species complex.</title>
        <authorList>
            <person name="Mixao V."/>
            <person name="Del Olmo V."/>
            <person name="Hegedusova E."/>
            <person name="Saus E."/>
            <person name="Pryszcz L."/>
            <person name="Cillingova A."/>
            <person name="Nosek J."/>
            <person name="Gabaldon T."/>
        </authorList>
    </citation>
    <scope>NUCLEOTIDE SEQUENCE</scope>
    <source>
        <strain evidence="5">CBS 10844</strain>
    </source>
</reference>
<dbReference type="InterPro" id="IPR043129">
    <property type="entry name" value="ATPase_NBD"/>
</dbReference>
<dbReference type="RefSeq" id="XP_049179419.1">
    <property type="nucleotide sequence ID" value="XM_049324827.1"/>
</dbReference>
<dbReference type="GO" id="GO:0005829">
    <property type="term" value="C:cytosol"/>
    <property type="evidence" value="ECO:0007669"/>
    <property type="project" value="TreeGrafter"/>
</dbReference>
<dbReference type="Proteomes" id="UP001202479">
    <property type="component" value="Unassembled WGS sequence"/>
</dbReference>
<dbReference type="FunFam" id="3.90.640.10:FF:000004">
    <property type="entry name" value="Heat shock 70 kDa protein 4"/>
    <property type="match status" value="1"/>
</dbReference>
<evidence type="ECO:0000256" key="1">
    <source>
        <dbReference type="ARBA" id="ARBA00007381"/>
    </source>
</evidence>
<dbReference type="GO" id="GO:0005634">
    <property type="term" value="C:nucleus"/>
    <property type="evidence" value="ECO:0007669"/>
    <property type="project" value="TreeGrafter"/>
</dbReference>
<dbReference type="FunFam" id="3.30.30.30:FF:000002">
    <property type="entry name" value="Heat shock 70 kDa protein 4"/>
    <property type="match status" value="1"/>
</dbReference>
<feature type="region of interest" description="Disordered" evidence="4">
    <location>
        <begin position="509"/>
        <end position="548"/>
    </location>
</feature>
<dbReference type="Gene3D" id="3.30.30.30">
    <property type="match status" value="1"/>
</dbReference>
<sequence length="718" mass="80660">MSVPFGVDLGNYSTVIACAKNRGIDIVVNEVSNRSTPSLVGFGPKSRYLGESAKNQQTSNIKNTVENLKRIVGLPHNHPDYQIEEKYFTVPLVKSKQSHGGVGAKVKYLNKDHEFSATQLLAMYLSKIKDTAHKETKGNITDICLSVPGWYTEKQRRAAADACRIANLNPVRIVNEMTAAAVGYGVFKAAELPEDEYKKVAFVDVGHSSYQVSIAAVKRGELKILGAAFDKHFGGRNFDYAIAEHFAEEFKTKYKIDVRENPKAFYRVLTAAEKLKKVLSANTQAPLNIESVMNDVDVSSSLTREELEQLVQPLLEKLHVPVESALKEAGLKASDLDSIEVIGGSSRIPAVKDAISKVFGKPLSFTLNQDEAIAKGNAYICACHSPTVRVRPFKFEDYNQYTVSYFWDKEDNEDEDHLEVFPKGGLFPCTKIITLYRKGPSFDVEAKYTKHKELPKGTEHNIAKWKIGNVNPGANEPSIAVKLKLRNDPSGFYTIESAHTVEEQIVKELIEPTPKAKDEGEDKAKGDGESKGEGEGEDEDNDEDEEPQYREVKKLVKKDECTIDVQCAALPEPQLQKYIEEEAQMIMEDKLVADTEERKNQLEEYIYELRGKLDDQYKEFASPQEVEKLNGLLEKAEDWLYGDGEDSSKARYIAKYEELASIGNVIRGRYLAKEQEKKEQYRQKQEAKQAEAMAEKMAENRKNTKSEDKDAEGDTKMK</sequence>
<dbReference type="SUPFAM" id="SSF53067">
    <property type="entry name" value="Actin-like ATPase domain"/>
    <property type="match status" value="2"/>
</dbReference>
<feature type="region of interest" description="Disordered" evidence="4">
    <location>
        <begin position="674"/>
        <end position="718"/>
    </location>
</feature>
<proteinExistence type="inferred from homology"/>
<dbReference type="InterPro" id="IPR013126">
    <property type="entry name" value="Hsp_70_fam"/>
</dbReference>
<evidence type="ECO:0000256" key="3">
    <source>
        <dbReference type="ARBA" id="ARBA00022840"/>
    </source>
</evidence>
<dbReference type="Gene3D" id="1.20.1270.10">
    <property type="match status" value="1"/>
</dbReference>
<evidence type="ECO:0000256" key="4">
    <source>
        <dbReference type="SAM" id="MobiDB-lite"/>
    </source>
</evidence>
<protein>
    <submittedName>
        <fullName evidence="5">SSE1</fullName>
    </submittedName>
</protein>
<dbReference type="InterPro" id="IPR029047">
    <property type="entry name" value="HSP70_peptide-bd_sf"/>
</dbReference>
<dbReference type="InterPro" id="IPR018181">
    <property type="entry name" value="Heat_shock_70_CS"/>
</dbReference>
<dbReference type="GO" id="GO:0005524">
    <property type="term" value="F:ATP binding"/>
    <property type="evidence" value="ECO:0007669"/>
    <property type="project" value="UniProtKB-KW"/>
</dbReference>
<gene>
    <name evidence="5" type="ORF">KGF56_003490</name>
</gene>
<dbReference type="PROSITE" id="PS01036">
    <property type="entry name" value="HSP70_3"/>
    <property type="match status" value="1"/>
</dbReference>
<dbReference type="GeneID" id="73381105"/>
<evidence type="ECO:0000256" key="2">
    <source>
        <dbReference type="ARBA" id="ARBA00022741"/>
    </source>
</evidence>
<dbReference type="Gene3D" id="2.60.34.10">
    <property type="entry name" value="Substrate Binding Domain Of DNAk, Chain A, domain 1"/>
    <property type="match status" value="1"/>
</dbReference>
<evidence type="ECO:0000313" key="5">
    <source>
        <dbReference type="EMBL" id="KAI3403672.1"/>
    </source>
</evidence>
<dbReference type="SUPFAM" id="SSF100934">
    <property type="entry name" value="Heat shock protein 70kD (HSP70), C-terminal subdomain"/>
    <property type="match status" value="1"/>
</dbReference>
<dbReference type="PRINTS" id="PR00301">
    <property type="entry name" value="HEATSHOCK70"/>
</dbReference>
<feature type="compositionally biased region" description="Acidic residues" evidence="4">
    <location>
        <begin position="535"/>
        <end position="546"/>
    </location>
</feature>
<accession>A0AAI9SVH2</accession>
<dbReference type="FunFam" id="1.20.1270.10:FF:000002">
    <property type="entry name" value="Heat shock 70 kDa protein 4"/>
    <property type="match status" value="1"/>
</dbReference>
<dbReference type="SUPFAM" id="SSF100920">
    <property type="entry name" value="Heat shock protein 70kD (HSP70), peptide-binding domain"/>
    <property type="match status" value="1"/>
</dbReference>
<dbReference type="Pfam" id="PF00012">
    <property type="entry name" value="HSP70"/>
    <property type="match status" value="1"/>
</dbReference>
<dbReference type="AlphaFoldDB" id="A0AAI9SVH2"/>
<comment type="similarity">
    <text evidence="1">Belongs to the heat shock protein 70 family.</text>
</comment>
<keyword evidence="2" id="KW-0547">Nucleotide-binding</keyword>
<name>A0AAI9SVH2_9ASCO</name>
<dbReference type="Gene3D" id="3.90.640.10">
    <property type="entry name" value="Actin, Chain A, domain 4"/>
    <property type="match status" value="1"/>
</dbReference>
<dbReference type="PANTHER" id="PTHR45639:SF4">
    <property type="entry name" value="HSC70CB, ISOFORM G"/>
    <property type="match status" value="1"/>
</dbReference>
<keyword evidence="3" id="KW-0067">ATP-binding</keyword>
<keyword evidence="6" id="KW-1185">Reference proteome</keyword>
<organism evidence="5 6">
    <name type="scientific">Candida oxycetoniae</name>
    <dbReference type="NCBI Taxonomy" id="497107"/>
    <lineage>
        <taxon>Eukaryota</taxon>
        <taxon>Fungi</taxon>
        <taxon>Dikarya</taxon>
        <taxon>Ascomycota</taxon>
        <taxon>Saccharomycotina</taxon>
        <taxon>Pichiomycetes</taxon>
        <taxon>Debaryomycetaceae</taxon>
        <taxon>Candida/Lodderomyces clade</taxon>
        <taxon>Candida</taxon>
    </lineage>
</organism>
<feature type="compositionally biased region" description="Basic and acidic residues" evidence="4">
    <location>
        <begin position="509"/>
        <end position="534"/>
    </location>
</feature>
<dbReference type="FunFam" id="3.30.420.40:FF:000171">
    <property type="entry name" value="Heat shock 70 kDa protein 4"/>
    <property type="match status" value="2"/>
</dbReference>
<dbReference type="InterPro" id="IPR029048">
    <property type="entry name" value="HSP70_C_sf"/>
</dbReference>
<evidence type="ECO:0000313" key="6">
    <source>
        <dbReference type="Proteomes" id="UP001202479"/>
    </source>
</evidence>
<comment type="caution">
    <text evidence="5">The sequence shown here is derived from an EMBL/GenBank/DDBJ whole genome shotgun (WGS) entry which is preliminary data.</text>
</comment>
<dbReference type="Gene3D" id="3.30.420.40">
    <property type="match status" value="2"/>
</dbReference>
<dbReference type="PANTHER" id="PTHR45639">
    <property type="entry name" value="HSC70CB, ISOFORM G-RELATED"/>
    <property type="match status" value="1"/>
</dbReference>
<dbReference type="GO" id="GO:0140662">
    <property type="term" value="F:ATP-dependent protein folding chaperone"/>
    <property type="evidence" value="ECO:0007669"/>
    <property type="project" value="InterPro"/>
</dbReference>